<name>A0A1I3W7U1_9HYPH</name>
<keyword evidence="2" id="KW-0472">Membrane</keyword>
<keyword evidence="4" id="KW-1185">Reference proteome</keyword>
<protein>
    <submittedName>
        <fullName evidence="3">Uncharacterized iron-regulated membrane protein</fullName>
    </submittedName>
</protein>
<feature type="transmembrane region" description="Helical" evidence="2">
    <location>
        <begin position="28"/>
        <end position="49"/>
    </location>
</feature>
<feature type="transmembrane region" description="Helical" evidence="2">
    <location>
        <begin position="233"/>
        <end position="253"/>
    </location>
</feature>
<evidence type="ECO:0000256" key="2">
    <source>
        <dbReference type="SAM" id="Phobius"/>
    </source>
</evidence>
<proteinExistence type="predicted"/>
<dbReference type="InterPro" id="IPR005625">
    <property type="entry name" value="PepSY-ass_TM"/>
</dbReference>
<sequence length="445" mass="49174">MLFRAAAACAPPPGRSFMRPGLVILHRWVGVAIALFLIVAGLTGAVISWDHELDGWLNPQLWHVSSRGDFLSPFELAARIEAADPRGFVTYLPLHAEIGTSVSTLVDARVDPATGKLFDLGYNQVFIDPVTGEILGRREWGEIGLDREHLIPFLYKLHFSLCIPEMWGVEQWGVWLMGGVALFWIIDCFVGFALTLPPGPLGGAVWRARWSPAWRIKWTASTYRATFDIHRAFGLWLWALLFILAVSAASLNLNKEVAQPIVNFFSTFTPAPTDLRVARPVDDPIMPRIPMPEIVARANEETARREFNSPAGSVGYAQQFGVYSVQFFAPGDEHGAAGVGPMELYFDGEDGRFLGDRIPWRGTAGDLFLQIQFPLHSGRIAGLAGRIVISMMGVVVAALSVTGLVIWWRKLRGRAARAAKSVRDNAHVGEPPGEMNEERLTTRSH</sequence>
<evidence type="ECO:0000313" key="3">
    <source>
        <dbReference type="EMBL" id="SFK03480.1"/>
    </source>
</evidence>
<dbReference type="PANTHER" id="PTHR34219">
    <property type="entry name" value="IRON-REGULATED INNER MEMBRANE PROTEIN-RELATED"/>
    <property type="match status" value="1"/>
</dbReference>
<feature type="transmembrane region" description="Helical" evidence="2">
    <location>
        <begin position="383"/>
        <end position="408"/>
    </location>
</feature>
<feature type="compositionally biased region" description="Basic and acidic residues" evidence="1">
    <location>
        <begin position="436"/>
        <end position="445"/>
    </location>
</feature>
<dbReference type="EMBL" id="FOSN01000001">
    <property type="protein sequence ID" value="SFK03480.1"/>
    <property type="molecule type" value="Genomic_DNA"/>
</dbReference>
<dbReference type="Pfam" id="PF03929">
    <property type="entry name" value="PepSY_TM"/>
    <property type="match status" value="1"/>
</dbReference>
<evidence type="ECO:0000256" key="1">
    <source>
        <dbReference type="SAM" id="MobiDB-lite"/>
    </source>
</evidence>
<organism evidence="3 4">
    <name type="scientific">Methylocapsa palsarum</name>
    <dbReference type="NCBI Taxonomy" id="1612308"/>
    <lineage>
        <taxon>Bacteria</taxon>
        <taxon>Pseudomonadati</taxon>
        <taxon>Pseudomonadota</taxon>
        <taxon>Alphaproteobacteria</taxon>
        <taxon>Hyphomicrobiales</taxon>
        <taxon>Beijerinckiaceae</taxon>
        <taxon>Methylocapsa</taxon>
    </lineage>
</organism>
<gene>
    <name evidence="3" type="ORF">SAMN05444581_101408</name>
</gene>
<feature type="transmembrane region" description="Helical" evidence="2">
    <location>
        <begin position="174"/>
        <end position="196"/>
    </location>
</feature>
<accession>A0A1I3W7U1</accession>
<keyword evidence="2" id="KW-0812">Transmembrane</keyword>
<dbReference type="PANTHER" id="PTHR34219:SF5">
    <property type="entry name" value="BLR4505 PROTEIN"/>
    <property type="match status" value="1"/>
</dbReference>
<evidence type="ECO:0000313" key="4">
    <source>
        <dbReference type="Proteomes" id="UP000198755"/>
    </source>
</evidence>
<keyword evidence="2" id="KW-1133">Transmembrane helix</keyword>
<dbReference type="STRING" id="1612308.SAMN05444581_101408"/>
<dbReference type="Proteomes" id="UP000198755">
    <property type="component" value="Unassembled WGS sequence"/>
</dbReference>
<feature type="region of interest" description="Disordered" evidence="1">
    <location>
        <begin position="423"/>
        <end position="445"/>
    </location>
</feature>
<reference evidence="3 4" key="1">
    <citation type="submission" date="2016-10" db="EMBL/GenBank/DDBJ databases">
        <authorList>
            <person name="de Groot N.N."/>
        </authorList>
    </citation>
    <scope>NUCLEOTIDE SEQUENCE [LARGE SCALE GENOMIC DNA]</scope>
    <source>
        <strain evidence="3 4">NE2</strain>
    </source>
</reference>
<dbReference type="AlphaFoldDB" id="A0A1I3W7U1"/>